<evidence type="ECO:0000313" key="5">
    <source>
        <dbReference type="Proteomes" id="UP001172778"/>
    </source>
</evidence>
<feature type="chain" id="PRO_5046863150" evidence="3">
    <location>
        <begin position="35"/>
        <end position="392"/>
    </location>
</feature>
<dbReference type="EMBL" id="JARRAF010000004">
    <property type="protein sequence ID" value="MDK2123305.1"/>
    <property type="molecule type" value="Genomic_DNA"/>
</dbReference>
<proteinExistence type="predicted"/>
<dbReference type="InterPro" id="IPR007443">
    <property type="entry name" value="LpoA"/>
</dbReference>
<comment type="caution">
    <text evidence="4">The sequence shown here is derived from an EMBL/GenBank/DDBJ whole genome shotgun (WGS) entry which is preliminary data.</text>
</comment>
<evidence type="ECO:0000256" key="3">
    <source>
        <dbReference type="SAM" id="SignalP"/>
    </source>
</evidence>
<reference evidence="4" key="1">
    <citation type="submission" date="2023-03" db="EMBL/GenBank/DDBJ databases">
        <title>Chitinimonas shenzhenensis gen. nov., sp. nov., a novel member of family Burkholderiaceae isolated from activated sludge collected in Shen Zhen, China.</title>
        <authorList>
            <person name="Wang X."/>
        </authorList>
    </citation>
    <scope>NUCLEOTIDE SEQUENCE</scope>
    <source>
        <strain evidence="4">DQS-5</strain>
    </source>
</reference>
<accession>A0ABT7DTB4</accession>
<protein>
    <submittedName>
        <fullName evidence="4">Penicillin-binding protein activator</fullName>
    </submittedName>
</protein>
<evidence type="ECO:0000256" key="2">
    <source>
        <dbReference type="SAM" id="MobiDB-lite"/>
    </source>
</evidence>
<dbReference type="PANTHER" id="PTHR38038">
    <property type="entry name" value="PENICILLIN-BINDING PROTEIN ACTIVATOR LPOA"/>
    <property type="match status" value="1"/>
</dbReference>
<dbReference type="PANTHER" id="PTHR38038:SF1">
    <property type="entry name" value="PENICILLIN-BINDING PROTEIN ACTIVATOR LPOA"/>
    <property type="match status" value="1"/>
</dbReference>
<gene>
    <name evidence="4" type="ORF">PZA18_04475</name>
</gene>
<name>A0ABT7DTB4_9NEIS</name>
<feature type="region of interest" description="Disordered" evidence="2">
    <location>
        <begin position="350"/>
        <end position="392"/>
    </location>
</feature>
<evidence type="ECO:0000313" key="4">
    <source>
        <dbReference type="EMBL" id="MDK2123305.1"/>
    </source>
</evidence>
<dbReference type="SUPFAM" id="SSF53822">
    <property type="entry name" value="Periplasmic binding protein-like I"/>
    <property type="match status" value="1"/>
</dbReference>
<dbReference type="CDD" id="cd06339">
    <property type="entry name" value="PBP1_YraM_LppC_lipoprotein-like"/>
    <property type="match status" value="1"/>
</dbReference>
<dbReference type="RefSeq" id="WP_284099599.1">
    <property type="nucleotide sequence ID" value="NZ_JARRAF010000004.1"/>
</dbReference>
<feature type="compositionally biased region" description="Pro residues" evidence="2">
    <location>
        <begin position="363"/>
        <end position="374"/>
    </location>
</feature>
<feature type="compositionally biased region" description="Polar residues" evidence="2">
    <location>
        <begin position="383"/>
        <end position="392"/>
    </location>
</feature>
<keyword evidence="5" id="KW-1185">Reference proteome</keyword>
<keyword evidence="3" id="KW-0732">Signal</keyword>
<evidence type="ECO:0000256" key="1">
    <source>
        <dbReference type="ARBA" id="ARBA00023136"/>
    </source>
</evidence>
<organism evidence="4 5">
    <name type="scientific">Parachitinimonas caeni</name>
    <dbReference type="NCBI Taxonomy" id="3031301"/>
    <lineage>
        <taxon>Bacteria</taxon>
        <taxon>Pseudomonadati</taxon>
        <taxon>Pseudomonadota</taxon>
        <taxon>Betaproteobacteria</taxon>
        <taxon>Neisseriales</taxon>
        <taxon>Chitinibacteraceae</taxon>
        <taxon>Parachitinimonas</taxon>
    </lineage>
</organism>
<sequence>MQGLAPFWRTKGSLIGTILAGSLLYGGATAAASAAEASPQAEPPTPHIALLLPIKSKSLGTVAEAIKSGAVAAQAKLAESRTPILRLYPTGEKEEDTVTQYKRALAEGAVGVIGPVTRPAISQIAATGRLDIPVLALNALDDGALSVTNLYGVGLSIESEAREIARLMREDGRSRPAVILTDAPLTKRMQQAFSAEWQIKGGSTTPVVYDAKTVGLAKLKELLNQADADAVFLASDLKKARLVRPYIGNDRPVYATSQIWGGKFGKTAANVDLLGIKFVDMPWLLDPHNPEVAAYASPDKPLSADLSRLYALGIDAYRLSLQLIVAEAGVAIEMQGVTGGLRLDKSREFHRHPVRGEIGGEPLTPPPPASPPAETPAETSASGTTPNPSTAR</sequence>
<dbReference type="Proteomes" id="UP001172778">
    <property type="component" value="Unassembled WGS sequence"/>
</dbReference>
<dbReference type="Gene3D" id="3.40.50.2300">
    <property type="match status" value="2"/>
</dbReference>
<dbReference type="InterPro" id="IPR028082">
    <property type="entry name" value="Peripla_BP_I"/>
</dbReference>
<feature type="signal peptide" evidence="3">
    <location>
        <begin position="1"/>
        <end position="34"/>
    </location>
</feature>
<dbReference type="Pfam" id="PF04348">
    <property type="entry name" value="LppC"/>
    <property type="match status" value="1"/>
</dbReference>
<keyword evidence="1" id="KW-0472">Membrane</keyword>